<dbReference type="RefSeq" id="WP_136742918.1">
    <property type="nucleotide sequence ID" value="NZ_SUMB01000011.1"/>
</dbReference>
<dbReference type="InterPro" id="IPR037523">
    <property type="entry name" value="VOC_core"/>
</dbReference>
<name>A0A4U0MVQ9_9ACTN</name>
<evidence type="ECO:0000313" key="2">
    <source>
        <dbReference type="EMBL" id="TJZ45171.1"/>
    </source>
</evidence>
<dbReference type="InterPro" id="IPR029068">
    <property type="entry name" value="Glyas_Bleomycin-R_OHBP_Dase"/>
</dbReference>
<dbReference type="Pfam" id="PF00903">
    <property type="entry name" value="Glyoxalase"/>
    <property type="match status" value="1"/>
</dbReference>
<dbReference type="InterPro" id="IPR004360">
    <property type="entry name" value="Glyas_Fos-R_dOase_dom"/>
</dbReference>
<organism evidence="2 3">
    <name type="scientific">Streptomyces piniterrae</name>
    <dbReference type="NCBI Taxonomy" id="2571125"/>
    <lineage>
        <taxon>Bacteria</taxon>
        <taxon>Bacillati</taxon>
        <taxon>Actinomycetota</taxon>
        <taxon>Actinomycetes</taxon>
        <taxon>Kitasatosporales</taxon>
        <taxon>Streptomycetaceae</taxon>
        <taxon>Streptomyces</taxon>
    </lineage>
</organism>
<evidence type="ECO:0000313" key="3">
    <source>
        <dbReference type="Proteomes" id="UP000308697"/>
    </source>
</evidence>
<reference evidence="2 3" key="1">
    <citation type="submission" date="2019-04" db="EMBL/GenBank/DDBJ databases">
        <title>Streptomyces piniterrae sp. nov., a heliquinomycin-producing actinomycete isolated from rhizosphere soil of Pinus yunnanensis.</title>
        <authorList>
            <person name="Zhuang X."/>
            <person name="Zhao J."/>
        </authorList>
    </citation>
    <scope>NUCLEOTIDE SEQUENCE [LARGE SCALE GENOMIC DNA]</scope>
    <source>
        <strain evidence="3">jys28</strain>
    </source>
</reference>
<dbReference type="Proteomes" id="UP000308697">
    <property type="component" value="Unassembled WGS sequence"/>
</dbReference>
<dbReference type="Gene3D" id="3.10.180.10">
    <property type="entry name" value="2,3-Dihydroxybiphenyl 1,2-Dioxygenase, domain 1"/>
    <property type="match status" value="1"/>
</dbReference>
<dbReference type="SUPFAM" id="SSF54593">
    <property type="entry name" value="Glyoxalase/Bleomycin resistance protein/Dihydroxybiphenyl dioxygenase"/>
    <property type="match status" value="1"/>
</dbReference>
<evidence type="ECO:0000259" key="1">
    <source>
        <dbReference type="PROSITE" id="PS51819"/>
    </source>
</evidence>
<sequence>MTTPTTPAGPTSSPAQPSTPRFAAIGMVVADMAASLAFYRRLGLDVPADADTAPHAEASLPGGLRLMWDTYETARAVDPDWTPPQAGAPTGLAFECAGPAGVDKVYAELTDAGYTGEKPPWDAFWGQRYAVVRDPDGHGVDLFAPLPQDAP</sequence>
<dbReference type="EMBL" id="SUMB01000011">
    <property type="protein sequence ID" value="TJZ45171.1"/>
    <property type="molecule type" value="Genomic_DNA"/>
</dbReference>
<protein>
    <submittedName>
        <fullName evidence="2">Glyoxalase</fullName>
    </submittedName>
</protein>
<keyword evidence="3" id="KW-1185">Reference proteome</keyword>
<gene>
    <name evidence="2" type="ORF">FCH28_27805</name>
</gene>
<dbReference type="PROSITE" id="PS51819">
    <property type="entry name" value="VOC"/>
    <property type="match status" value="1"/>
</dbReference>
<dbReference type="AlphaFoldDB" id="A0A4U0MVQ9"/>
<comment type="caution">
    <text evidence="2">The sequence shown here is derived from an EMBL/GenBank/DDBJ whole genome shotgun (WGS) entry which is preliminary data.</text>
</comment>
<feature type="domain" description="VOC" evidence="1">
    <location>
        <begin position="21"/>
        <end position="145"/>
    </location>
</feature>
<proteinExistence type="predicted"/>
<dbReference type="OrthoDB" id="9798430at2"/>
<dbReference type="PANTHER" id="PTHR36503">
    <property type="entry name" value="BLR2520 PROTEIN"/>
    <property type="match status" value="1"/>
</dbReference>
<dbReference type="PANTHER" id="PTHR36503:SF3">
    <property type="entry name" value="BLR0126 PROTEIN"/>
    <property type="match status" value="1"/>
</dbReference>
<accession>A0A4U0MVQ9</accession>